<evidence type="ECO:0000313" key="2">
    <source>
        <dbReference type="EMBL" id="KAJ1960413.1"/>
    </source>
</evidence>
<sequence length="509" mass="57894">MTLELAIPEVATRTGELTYRITIQRPDAKVDVAGRLVPVHINGQVLVSPIYRTLAQLCWLQHHLRLYFEQPDQPHAVLPLFDDHVESNQFDNPTYVKRQQFHAHRYLVRLASRSILVTSPPMLHFLSENMSANDVIQPTSQRMARFSLFRRSKHRPRTLSNGFRIIAPTDPLEGVDQATHATRQRWILDIQRVYREAAERLGLVANLERDQGRQLAKVGDRCLQTLHSRYRLGSATNSELLVSHKQFDRQITTLAVCLDDLRDQCVHQSRIKLHQVADVMSEHTMIWEALKQLMDERTEHLLQYTMALTVCDRVLTTWERTQQNTITAGQDSKALQEEAKAATAKLTLAKKRYYTSQSGLDVELEQYNSSRTHEMRHCLHHFAQTQLAAEKAKLQSLLSAVHAIRMEPLPPVSRTDSRTPTLTSVYSSGGLDTPHSTYSPLFHGHDSGSTLNEDLARSSLLNWTLRKGSLVPSAPTSRPFSPVYAKPRSNSITLCSDRLPTTDDPLTML</sequence>
<feature type="domain" description="Sorting nexin/Vps5-like C-terminal" evidence="1">
    <location>
        <begin position="253"/>
        <end position="391"/>
    </location>
</feature>
<evidence type="ECO:0000313" key="3">
    <source>
        <dbReference type="Proteomes" id="UP001150925"/>
    </source>
</evidence>
<dbReference type="Pfam" id="PF09325">
    <property type="entry name" value="Vps5"/>
    <property type="match status" value="1"/>
</dbReference>
<dbReference type="OrthoDB" id="5227681at2759"/>
<protein>
    <recommendedName>
        <fullName evidence="1">Sorting nexin/Vps5-like C-terminal domain-containing protein</fullName>
    </recommendedName>
</protein>
<dbReference type="Proteomes" id="UP001150925">
    <property type="component" value="Unassembled WGS sequence"/>
</dbReference>
<proteinExistence type="predicted"/>
<dbReference type="Gene3D" id="1.20.1270.60">
    <property type="entry name" value="Arfaptin homology (AH) domain/BAR domain"/>
    <property type="match status" value="1"/>
</dbReference>
<dbReference type="AlphaFoldDB" id="A0A9W8E6B6"/>
<evidence type="ECO:0000259" key="1">
    <source>
        <dbReference type="Pfam" id="PF09325"/>
    </source>
</evidence>
<comment type="caution">
    <text evidence="2">The sequence shown here is derived from an EMBL/GenBank/DDBJ whole genome shotgun (WGS) entry which is preliminary data.</text>
</comment>
<dbReference type="SUPFAM" id="SSF103657">
    <property type="entry name" value="BAR/IMD domain-like"/>
    <property type="match status" value="1"/>
</dbReference>
<keyword evidence="3" id="KW-1185">Reference proteome</keyword>
<reference evidence="2" key="1">
    <citation type="submission" date="2022-07" db="EMBL/GenBank/DDBJ databases">
        <title>Phylogenomic reconstructions and comparative analyses of Kickxellomycotina fungi.</title>
        <authorList>
            <person name="Reynolds N.K."/>
            <person name="Stajich J.E."/>
            <person name="Barry K."/>
            <person name="Grigoriev I.V."/>
            <person name="Crous P."/>
            <person name="Smith M.E."/>
        </authorList>
    </citation>
    <scope>NUCLEOTIDE SEQUENCE</scope>
    <source>
        <strain evidence="2">RSA 1196</strain>
    </source>
</reference>
<dbReference type="InterPro" id="IPR027267">
    <property type="entry name" value="AH/BAR_dom_sf"/>
</dbReference>
<gene>
    <name evidence="2" type="ORF">IWQ62_004244</name>
</gene>
<dbReference type="InterPro" id="IPR015404">
    <property type="entry name" value="Vps5_C"/>
</dbReference>
<accession>A0A9W8E6B6</accession>
<name>A0A9W8E6B6_9FUNG</name>
<dbReference type="EMBL" id="JANBPY010001347">
    <property type="protein sequence ID" value="KAJ1960413.1"/>
    <property type="molecule type" value="Genomic_DNA"/>
</dbReference>
<organism evidence="2 3">
    <name type="scientific">Dispira parvispora</name>
    <dbReference type="NCBI Taxonomy" id="1520584"/>
    <lineage>
        <taxon>Eukaryota</taxon>
        <taxon>Fungi</taxon>
        <taxon>Fungi incertae sedis</taxon>
        <taxon>Zoopagomycota</taxon>
        <taxon>Kickxellomycotina</taxon>
        <taxon>Dimargaritomycetes</taxon>
        <taxon>Dimargaritales</taxon>
        <taxon>Dimargaritaceae</taxon>
        <taxon>Dispira</taxon>
    </lineage>
</organism>